<dbReference type="EC" id="1.14.15.45" evidence="11"/>
<dbReference type="NCBIfam" id="TIGR01988">
    <property type="entry name" value="Ubi-OHases"/>
    <property type="match status" value="1"/>
</dbReference>
<comment type="subcellular location">
    <subcellularLocation>
        <location evidence="11">Mitochondrion inner membrane</location>
        <topology evidence="11">Peripheral membrane protein</topology>
        <orientation evidence="11">Matrix side</orientation>
    </subcellularLocation>
</comment>
<keyword evidence="15" id="KW-1185">Reference proteome</keyword>
<dbReference type="Proteomes" id="UP001489004">
    <property type="component" value="Unassembled WGS sequence"/>
</dbReference>
<feature type="compositionally biased region" description="Low complexity" evidence="12">
    <location>
        <begin position="262"/>
        <end position="271"/>
    </location>
</feature>
<accession>A0AAW1Q9P2</accession>
<keyword evidence="7 11" id="KW-0560">Oxidoreductase</keyword>
<dbReference type="GO" id="GO:0016120">
    <property type="term" value="P:carotene biosynthetic process"/>
    <property type="evidence" value="ECO:0007669"/>
    <property type="project" value="TreeGrafter"/>
</dbReference>
<dbReference type="InterPro" id="IPR002938">
    <property type="entry name" value="FAD-bd"/>
</dbReference>
<dbReference type="PANTHER" id="PTHR43876:SF7">
    <property type="entry name" value="UBIQUINONE BIOSYNTHESIS MONOOXYGENASE COQ6, MITOCHONDRIAL"/>
    <property type="match status" value="1"/>
</dbReference>
<dbReference type="PROSITE" id="PS01304">
    <property type="entry name" value="UBIH"/>
    <property type="match status" value="1"/>
</dbReference>
<evidence type="ECO:0000256" key="4">
    <source>
        <dbReference type="ARBA" id="ARBA00022688"/>
    </source>
</evidence>
<name>A0AAW1Q9P2_9CHLO</name>
<comment type="pathway">
    <text evidence="11">Cofactor biosynthesis; ubiquinone biosynthesis.</text>
</comment>
<feature type="region of interest" description="Disordered" evidence="12">
    <location>
        <begin position="256"/>
        <end position="292"/>
    </location>
</feature>
<feature type="domain" description="FAD-binding" evidence="13">
    <location>
        <begin position="2"/>
        <end position="249"/>
    </location>
</feature>
<feature type="domain" description="FAD-binding" evidence="13">
    <location>
        <begin position="299"/>
        <end position="348"/>
    </location>
</feature>
<dbReference type="FunFam" id="3.50.50.60:FF:000021">
    <property type="entry name" value="Ubiquinone biosynthesis monooxygenase COQ6"/>
    <property type="match status" value="1"/>
</dbReference>
<dbReference type="SUPFAM" id="SSF51905">
    <property type="entry name" value="FAD/NAD(P)-binding domain"/>
    <property type="match status" value="1"/>
</dbReference>
<evidence type="ECO:0000256" key="6">
    <source>
        <dbReference type="ARBA" id="ARBA00022827"/>
    </source>
</evidence>
<dbReference type="InterPro" id="IPR000689">
    <property type="entry name" value="UbQ_mOase_COQ6"/>
</dbReference>
<dbReference type="EMBL" id="JALJOR010000005">
    <property type="protein sequence ID" value="KAK9816974.1"/>
    <property type="molecule type" value="Genomic_DNA"/>
</dbReference>
<evidence type="ECO:0000313" key="14">
    <source>
        <dbReference type="EMBL" id="KAK9816974.1"/>
    </source>
</evidence>
<keyword evidence="6 11" id="KW-0274">FAD</keyword>
<dbReference type="InterPro" id="IPR036188">
    <property type="entry name" value="FAD/NAD-bd_sf"/>
</dbReference>
<dbReference type="GO" id="GO:0071949">
    <property type="term" value="F:FAD binding"/>
    <property type="evidence" value="ECO:0007669"/>
    <property type="project" value="InterPro"/>
</dbReference>
<evidence type="ECO:0000256" key="9">
    <source>
        <dbReference type="ARBA" id="ARBA00023128"/>
    </source>
</evidence>
<dbReference type="GO" id="GO:0031314">
    <property type="term" value="C:extrinsic component of mitochondrial inner membrane"/>
    <property type="evidence" value="ECO:0007669"/>
    <property type="project" value="UniProtKB-UniRule"/>
</dbReference>
<comment type="subunit">
    <text evidence="11">Component of a multi-subunit COQ enzyme complex.</text>
</comment>
<keyword evidence="5 11" id="KW-0999">Mitochondrion inner membrane</keyword>
<dbReference type="GO" id="GO:0016123">
    <property type="term" value="P:xanthophyll biosynthetic process"/>
    <property type="evidence" value="ECO:0007669"/>
    <property type="project" value="TreeGrafter"/>
</dbReference>
<evidence type="ECO:0000256" key="1">
    <source>
        <dbReference type="ARBA" id="ARBA00001974"/>
    </source>
</evidence>
<comment type="caution">
    <text evidence="14">The sequence shown here is derived from an EMBL/GenBank/DDBJ whole genome shotgun (WGS) entry which is preliminary data.</text>
</comment>
<evidence type="ECO:0000256" key="12">
    <source>
        <dbReference type="SAM" id="MobiDB-lite"/>
    </source>
</evidence>
<evidence type="ECO:0000256" key="7">
    <source>
        <dbReference type="ARBA" id="ARBA00023002"/>
    </source>
</evidence>
<comment type="cofactor">
    <cofactor evidence="1 11">
        <name>FAD</name>
        <dbReference type="ChEBI" id="CHEBI:57692"/>
    </cofactor>
</comment>
<evidence type="ECO:0000256" key="8">
    <source>
        <dbReference type="ARBA" id="ARBA00023033"/>
    </source>
</evidence>
<dbReference type="Pfam" id="PF01494">
    <property type="entry name" value="FAD_binding_3"/>
    <property type="match status" value="2"/>
</dbReference>
<evidence type="ECO:0000256" key="3">
    <source>
        <dbReference type="ARBA" id="ARBA00022630"/>
    </source>
</evidence>
<comment type="function">
    <text evidence="11">FAD-dependent monooxygenase required for two non-consecutive steps during ubiquinone biosynthesis. Required for the C5-ring hydroxylation during ubiquinone biosynthesis by catalyzing the hydroxylation of 4-hydroxy-3-(all-trans-polyprenyl)benzoic acid to 3,4-dihydroxy-5-(all-trans-polyprenyl)benzoic acid. Also acts downstream of coq4, for the C1-hydroxylation during ubiquinone biosynthesis by catalyzing the hydroxylation of 2-methoxy-6-(all-trans-polyprenyl)phenol to 2-methoxy-6-(all-trans-polyprenyl)benzene-1,4-diol. The electrons required for the hydroxylation reaction are funneled indirectly to coq6 from NADPH via a ferredoxin/ferredoxin reductase system.</text>
</comment>
<dbReference type="GO" id="GO:0016712">
    <property type="term" value="F:oxidoreductase activity, acting on paired donors, with incorporation or reduction of molecular oxygen, reduced flavin or flavoprotein as one donor, and incorporation of one atom of oxygen"/>
    <property type="evidence" value="ECO:0007669"/>
    <property type="project" value="UniProtKB-UniRule"/>
</dbReference>
<dbReference type="PRINTS" id="PR00420">
    <property type="entry name" value="RNGMNOXGNASE"/>
</dbReference>
<dbReference type="InterPro" id="IPR051205">
    <property type="entry name" value="UbiH/COQ6_monooxygenase"/>
</dbReference>
<protein>
    <recommendedName>
        <fullName evidence="11">Ubiquinone biosynthesis monooxygenase COQ6, mitochondrial</fullName>
        <ecNumber evidence="11">1.14.15.45</ecNumber>
    </recommendedName>
    <alternativeName>
        <fullName evidence="11">2-methoxy-6-polyprenolphenol 4-hydroxylase</fullName>
        <ecNumber evidence="11">1.14.15.46</ecNumber>
    </alternativeName>
</protein>
<evidence type="ECO:0000313" key="15">
    <source>
        <dbReference type="Proteomes" id="UP001489004"/>
    </source>
</evidence>
<comment type="catalytic activity">
    <reaction evidence="11">
        <text>a 2-methoxy-6-(all-trans-polyprenyl)phenol + 2 reduced [2Fe-2S]-[ferredoxin] + O2 + 2 H(+) = a 2-methoxy-6-(all-trans-polyprenyl)benzene-1,4-diol + 2 oxidized [2Fe-2S]-[ferredoxin] + H2O</text>
        <dbReference type="Rhea" id="RHEA:81183"/>
        <dbReference type="Rhea" id="RHEA-COMP:9551"/>
        <dbReference type="Rhea" id="RHEA-COMP:10000"/>
        <dbReference type="Rhea" id="RHEA-COMP:10001"/>
        <dbReference type="Rhea" id="RHEA-COMP:10858"/>
        <dbReference type="ChEBI" id="CHEBI:15377"/>
        <dbReference type="ChEBI" id="CHEBI:15378"/>
        <dbReference type="ChEBI" id="CHEBI:15379"/>
        <dbReference type="ChEBI" id="CHEBI:33737"/>
        <dbReference type="ChEBI" id="CHEBI:33738"/>
        <dbReference type="ChEBI" id="CHEBI:62731"/>
        <dbReference type="ChEBI" id="CHEBI:84166"/>
        <dbReference type="EC" id="1.14.15.46"/>
    </reaction>
</comment>
<proteinExistence type="inferred from homology"/>
<dbReference type="InterPro" id="IPR010971">
    <property type="entry name" value="UbiH/COQ6"/>
</dbReference>
<keyword evidence="3 11" id="KW-0285">Flavoprotein</keyword>
<dbReference type="EC" id="1.14.15.46" evidence="11"/>
<evidence type="ECO:0000256" key="10">
    <source>
        <dbReference type="ARBA" id="ARBA00023136"/>
    </source>
</evidence>
<dbReference type="InterPro" id="IPR018168">
    <property type="entry name" value="Ubi_Hdrlase_CS"/>
</dbReference>
<keyword evidence="10 11" id="KW-0472">Membrane</keyword>
<sequence>MVGAAVAAALSANRMTSQLRVALVDRQAPASTFKPPPVPELRVSTVTPATIDVLRRIGAWEDLQPPRSAAFATMQVWDYGGNSFVRYNAADAGADTLGHVVENNVLLVALLRLLRPPHANVDTFWPASVRSLKLPDYSKAAGWNPLAEVQLDSGQTLHARLVVGADGGRSHIRSLAGLRTTGWSYNQRGVVGTVRTQTPNQVAWQRFLPSGPLALLPVRDGYSNVVWSTTPQHARQLEAASPAGFAAAVNEALSGGPRPAQSSLVTSLLSSQPRPDATFLEPPTVEEAPGPSARSFPLTLCHAGRYVRPRLALVGDAAHAIHPLAGQGVNLGFGDVQALVDTLADAVSCGTDLGDILLLEGQYERPRQRANTAMMAAIDSLKHVFTPQSGPLASLRGLGLDVVNLTPAVKGRILSYAMGA</sequence>
<organism evidence="14 15">
    <name type="scientific">[Myrmecia] bisecta</name>
    <dbReference type="NCBI Taxonomy" id="41462"/>
    <lineage>
        <taxon>Eukaryota</taxon>
        <taxon>Viridiplantae</taxon>
        <taxon>Chlorophyta</taxon>
        <taxon>core chlorophytes</taxon>
        <taxon>Trebouxiophyceae</taxon>
        <taxon>Trebouxiales</taxon>
        <taxon>Trebouxiaceae</taxon>
        <taxon>Myrmecia</taxon>
    </lineage>
</organism>
<keyword evidence="4 11" id="KW-0831">Ubiquinone biosynthesis</keyword>
<comment type="catalytic activity">
    <reaction evidence="11">
        <text>a 4-hydroxy-3-(all-trans-polyprenyl)benzoate + 2 reduced [2Fe-2S]-[ferredoxin] + O2 + 2 H(+) = a 3,4-dihydroxy-5-(all-trans-polyprenyl)benzoate + 2 oxidized [2Fe-2S]-[ferredoxin] + H2O</text>
        <dbReference type="Rhea" id="RHEA:81195"/>
        <dbReference type="Rhea" id="RHEA-COMP:9514"/>
        <dbReference type="Rhea" id="RHEA-COMP:10000"/>
        <dbReference type="Rhea" id="RHEA-COMP:10001"/>
        <dbReference type="Rhea" id="RHEA-COMP:10930"/>
        <dbReference type="ChEBI" id="CHEBI:15377"/>
        <dbReference type="ChEBI" id="CHEBI:15378"/>
        <dbReference type="ChEBI" id="CHEBI:15379"/>
        <dbReference type="ChEBI" id="CHEBI:33737"/>
        <dbReference type="ChEBI" id="CHEBI:33738"/>
        <dbReference type="ChEBI" id="CHEBI:64694"/>
        <dbReference type="ChEBI" id="CHEBI:78396"/>
        <dbReference type="EC" id="1.14.15.45"/>
    </reaction>
</comment>
<dbReference type="GO" id="GO:0106364">
    <property type="term" value="F:4-hydroxy-3-all-trans-polyprenylbenzoate oxygenase activity"/>
    <property type="evidence" value="ECO:0007669"/>
    <property type="project" value="UniProtKB-EC"/>
</dbReference>
<dbReference type="PANTHER" id="PTHR43876">
    <property type="entry name" value="UBIQUINONE BIOSYNTHESIS MONOOXYGENASE COQ6, MITOCHONDRIAL"/>
    <property type="match status" value="1"/>
</dbReference>
<keyword evidence="8 11" id="KW-0503">Monooxygenase</keyword>
<dbReference type="AlphaFoldDB" id="A0AAW1Q9P2"/>
<evidence type="ECO:0000256" key="2">
    <source>
        <dbReference type="ARBA" id="ARBA00005349"/>
    </source>
</evidence>
<dbReference type="HAMAP" id="MF_03193">
    <property type="entry name" value="COQ6_monooxygenase"/>
    <property type="match status" value="1"/>
</dbReference>
<dbReference type="Gene3D" id="3.50.50.60">
    <property type="entry name" value="FAD/NAD(P)-binding domain"/>
    <property type="match status" value="2"/>
</dbReference>
<evidence type="ECO:0000259" key="13">
    <source>
        <dbReference type="Pfam" id="PF01494"/>
    </source>
</evidence>
<keyword evidence="9 11" id="KW-0496">Mitochondrion</keyword>
<evidence type="ECO:0000256" key="11">
    <source>
        <dbReference type="HAMAP-Rule" id="MF_03193"/>
    </source>
</evidence>
<dbReference type="GO" id="GO:0120538">
    <property type="term" value="F:2-methoxy-6-polyprenolphenol 4-hydroxylase activity"/>
    <property type="evidence" value="ECO:0007669"/>
    <property type="project" value="UniProtKB-EC"/>
</dbReference>
<evidence type="ECO:0000256" key="5">
    <source>
        <dbReference type="ARBA" id="ARBA00022792"/>
    </source>
</evidence>
<comment type="similarity">
    <text evidence="2 11">Belongs to the UbiH/COQ6 family.</text>
</comment>
<gene>
    <name evidence="11" type="primary">COQ6</name>
    <name evidence="14" type="ORF">WJX72_007658</name>
</gene>
<reference evidence="14 15" key="1">
    <citation type="journal article" date="2024" name="Nat. Commun.">
        <title>Phylogenomics reveals the evolutionary origins of lichenization in chlorophyte algae.</title>
        <authorList>
            <person name="Puginier C."/>
            <person name="Libourel C."/>
            <person name="Otte J."/>
            <person name="Skaloud P."/>
            <person name="Haon M."/>
            <person name="Grisel S."/>
            <person name="Petersen M."/>
            <person name="Berrin J.G."/>
            <person name="Delaux P.M."/>
            <person name="Dal Grande F."/>
            <person name="Keller J."/>
        </authorList>
    </citation>
    <scope>NUCLEOTIDE SEQUENCE [LARGE SCALE GENOMIC DNA]</scope>
    <source>
        <strain evidence="14 15">SAG 2043</strain>
    </source>
</reference>